<evidence type="ECO:0000256" key="4">
    <source>
        <dbReference type="ARBA" id="ARBA00022989"/>
    </source>
</evidence>
<dbReference type="GO" id="GO:0005384">
    <property type="term" value="F:manganese ion transmembrane transporter activity"/>
    <property type="evidence" value="ECO:0007669"/>
    <property type="project" value="UniProtKB-UniRule"/>
</dbReference>
<gene>
    <name evidence="8" type="primary">mntP</name>
    <name evidence="9" type="ORF">DF286_12210</name>
</gene>
<evidence type="ECO:0000256" key="1">
    <source>
        <dbReference type="ARBA" id="ARBA00022448"/>
    </source>
</evidence>
<keyword evidence="1 8" id="KW-0813">Transport</keyword>
<keyword evidence="5 8" id="KW-0406">Ion transport</keyword>
<feature type="transmembrane region" description="Helical" evidence="8">
    <location>
        <begin position="164"/>
        <end position="185"/>
    </location>
</feature>
<feature type="transmembrane region" description="Helical" evidence="8">
    <location>
        <begin position="39"/>
        <end position="64"/>
    </location>
</feature>
<evidence type="ECO:0000256" key="3">
    <source>
        <dbReference type="ARBA" id="ARBA00022692"/>
    </source>
</evidence>
<comment type="function">
    <text evidence="8">Probably functions as a manganese efflux pump.</text>
</comment>
<dbReference type="OrthoDB" id="9811590at2"/>
<feature type="transmembrane region" description="Helical" evidence="8">
    <location>
        <begin position="125"/>
        <end position="152"/>
    </location>
</feature>
<evidence type="ECO:0000256" key="2">
    <source>
        <dbReference type="ARBA" id="ARBA00022475"/>
    </source>
</evidence>
<dbReference type="Pfam" id="PF02659">
    <property type="entry name" value="Mntp"/>
    <property type="match status" value="1"/>
</dbReference>
<dbReference type="AlphaFoldDB" id="A0A2U2J5I4"/>
<keyword evidence="4 8" id="KW-1133">Transmembrane helix</keyword>
<comment type="subcellular location">
    <subcellularLocation>
        <location evidence="8">Cell membrane</location>
        <topology evidence="8">Multi-pass membrane protein</topology>
    </subcellularLocation>
</comment>
<evidence type="ECO:0000256" key="6">
    <source>
        <dbReference type="ARBA" id="ARBA00023136"/>
    </source>
</evidence>
<evidence type="ECO:0000256" key="5">
    <source>
        <dbReference type="ARBA" id="ARBA00023065"/>
    </source>
</evidence>
<evidence type="ECO:0000313" key="9">
    <source>
        <dbReference type="EMBL" id="PWG03551.1"/>
    </source>
</evidence>
<comment type="caution">
    <text evidence="9">The sequence shown here is derived from an EMBL/GenBank/DDBJ whole genome shotgun (WGS) entry which is preliminary data.</text>
</comment>
<dbReference type="InterPro" id="IPR022929">
    <property type="entry name" value="Put_MntP"/>
</dbReference>
<sequence>MSPFSIAILAFSMSADACAAAMARGVATKPSLSAAIKGGLVFGVVETLTPLVGWAFGLAASNYIASVDHWVAFALLCIVGGKMALEAIDRFGVADGDVEGGLAGGGTLTLILTAVATSIDAAAVGVTLALVSVNIVSVALAIGLTTFVLATAGMMIGRRFGAKFGPVVEVIGGVGLIAIGTAILLDHTGVLS</sequence>
<feature type="transmembrane region" description="Helical" evidence="8">
    <location>
        <begin position="6"/>
        <end position="27"/>
    </location>
</feature>
<reference evidence="9 10" key="1">
    <citation type="submission" date="2018-05" db="EMBL/GenBank/DDBJ databases">
        <title>Genome of Sphingosinicella humi QZX222.</title>
        <authorList>
            <person name="Qiao Z."/>
            <person name="Wang G."/>
        </authorList>
    </citation>
    <scope>NUCLEOTIDE SEQUENCE [LARGE SCALE GENOMIC DNA]</scope>
    <source>
        <strain evidence="9 10">QZX222</strain>
    </source>
</reference>
<dbReference type="HAMAP" id="MF_01521">
    <property type="entry name" value="MntP_pump"/>
    <property type="match status" value="1"/>
</dbReference>
<dbReference type="EMBL" id="QFFF01000001">
    <property type="protein sequence ID" value="PWG03551.1"/>
    <property type="molecule type" value="Genomic_DNA"/>
</dbReference>
<proteinExistence type="inferred from homology"/>
<dbReference type="Proteomes" id="UP000245916">
    <property type="component" value="Unassembled WGS sequence"/>
</dbReference>
<keyword evidence="6 8" id="KW-0472">Membrane</keyword>
<protein>
    <recommendedName>
        <fullName evidence="8">Putative manganese efflux pump MntP</fullName>
    </recommendedName>
</protein>
<keyword evidence="2 8" id="KW-1003">Cell membrane</keyword>
<keyword evidence="7 8" id="KW-0464">Manganese</keyword>
<evidence type="ECO:0000256" key="7">
    <source>
        <dbReference type="ARBA" id="ARBA00023211"/>
    </source>
</evidence>
<accession>A0A2U2J5I4</accession>
<feature type="transmembrane region" description="Helical" evidence="8">
    <location>
        <begin position="100"/>
        <end position="119"/>
    </location>
</feature>
<evidence type="ECO:0000256" key="8">
    <source>
        <dbReference type="HAMAP-Rule" id="MF_01521"/>
    </source>
</evidence>
<evidence type="ECO:0000313" key="10">
    <source>
        <dbReference type="Proteomes" id="UP000245916"/>
    </source>
</evidence>
<dbReference type="InterPro" id="IPR003810">
    <property type="entry name" value="Mntp/YtaF"/>
</dbReference>
<dbReference type="GO" id="GO:0005886">
    <property type="term" value="C:plasma membrane"/>
    <property type="evidence" value="ECO:0007669"/>
    <property type="project" value="UniProtKB-SubCell"/>
</dbReference>
<keyword evidence="10" id="KW-1185">Reference proteome</keyword>
<name>A0A2U2J5I4_9SPHN</name>
<organism evidence="9 10">
    <name type="scientific">Allosphingosinicella humi</name>
    <dbReference type="NCBI Taxonomy" id="2068657"/>
    <lineage>
        <taxon>Bacteria</taxon>
        <taxon>Pseudomonadati</taxon>
        <taxon>Pseudomonadota</taxon>
        <taxon>Alphaproteobacteria</taxon>
        <taxon>Sphingomonadales</taxon>
        <taxon>Sphingomonadaceae</taxon>
        <taxon>Allosphingosinicella</taxon>
    </lineage>
</organism>
<dbReference type="RefSeq" id="WP_109271689.1">
    <property type="nucleotide sequence ID" value="NZ_QFFF01000001.1"/>
</dbReference>
<dbReference type="PANTHER" id="PTHR35529">
    <property type="entry name" value="MANGANESE EFFLUX PUMP MNTP-RELATED"/>
    <property type="match status" value="1"/>
</dbReference>
<feature type="transmembrane region" description="Helical" evidence="8">
    <location>
        <begin position="70"/>
        <end position="88"/>
    </location>
</feature>
<dbReference type="PANTHER" id="PTHR35529:SF1">
    <property type="entry name" value="MANGANESE EFFLUX PUMP MNTP-RELATED"/>
    <property type="match status" value="1"/>
</dbReference>
<keyword evidence="3 8" id="KW-0812">Transmembrane</keyword>
<comment type="similarity">
    <text evidence="8">Belongs to the MntP (TC 9.B.29) family.</text>
</comment>